<dbReference type="EMBL" id="ANOH01000411">
    <property type="protein sequence ID" value="EMI52666.1"/>
    <property type="molecule type" value="Genomic_DNA"/>
</dbReference>
<accession>M5U473</accession>
<dbReference type="AlphaFoldDB" id="M5U473"/>
<reference evidence="1 2" key="1">
    <citation type="journal article" date="2013" name="Mar. Genomics">
        <title>Expression of sulfatases in Rhodopirellula baltica and the diversity of sulfatases in the genus Rhodopirellula.</title>
        <authorList>
            <person name="Wegner C.E."/>
            <person name="Richter-Heitmann T."/>
            <person name="Klindworth A."/>
            <person name="Klockow C."/>
            <person name="Richter M."/>
            <person name="Achstetter T."/>
            <person name="Glockner F.O."/>
            <person name="Harder J."/>
        </authorList>
    </citation>
    <scope>NUCLEOTIDE SEQUENCE [LARGE SCALE GENOMIC DNA]</scope>
    <source>
        <strain evidence="1 2">SM41</strain>
    </source>
</reference>
<evidence type="ECO:0000313" key="1">
    <source>
        <dbReference type="EMBL" id="EMI52666.1"/>
    </source>
</evidence>
<dbReference type="Proteomes" id="UP000011885">
    <property type="component" value="Unassembled WGS sequence"/>
</dbReference>
<comment type="caution">
    <text evidence="1">The sequence shown here is derived from an EMBL/GenBank/DDBJ whole genome shotgun (WGS) entry which is preliminary data.</text>
</comment>
<keyword evidence="2" id="KW-1185">Reference proteome</keyword>
<gene>
    <name evidence="1" type="ORF">RSSM_05883</name>
</gene>
<proteinExistence type="predicted"/>
<name>M5U473_9BACT</name>
<protein>
    <submittedName>
        <fullName evidence="1">Uncharacterized protein</fullName>
    </submittedName>
</protein>
<evidence type="ECO:0000313" key="2">
    <source>
        <dbReference type="Proteomes" id="UP000011885"/>
    </source>
</evidence>
<organism evidence="1 2">
    <name type="scientific">Rhodopirellula sallentina SM41</name>
    <dbReference type="NCBI Taxonomy" id="1263870"/>
    <lineage>
        <taxon>Bacteria</taxon>
        <taxon>Pseudomonadati</taxon>
        <taxon>Planctomycetota</taxon>
        <taxon>Planctomycetia</taxon>
        <taxon>Pirellulales</taxon>
        <taxon>Pirellulaceae</taxon>
        <taxon>Rhodopirellula</taxon>
    </lineage>
</organism>
<sequence length="52" mass="5589">MCSRNWNECFGPLPFELPLESIAICLKSGTICENLFESSSGLIGGSVDQHAS</sequence>